<organism evidence="2 3">
    <name type="scientific">Rousettus aegyptiacus</name>
    <name type="common">Egyptian fruit bat</name>
    <name type="synonym">Pteropus aegyptiacus</name>
    <dbReference type="NCBI Taxonomy" id="9407"/>
    <lineage>
        <taxon>Eukaryota</taxon>
        <taxon>Metazoa</taxon>
        <taxon>Chordata</taxon>
        <taxon>Craniata</taxon>
        <taxon>Vertebrata</taxon>
        <taxon>Euteleostomi</taxon>
        <taxon>Mammalia</taxon>
        <taxon>Eutheria</taxon>
        <taxon>Laurasiatheria</taxon>
        <taxon>Chiroptera</taxon>
        <taxon>Yinpterochiroptera</taxon>
        <taxon>Pteropodoidea</taxon>
        <taxon>Pteropodidae</taxon>
        <taxon>Rousettinae</taxon>
        <taxon>Rousettus</taxon>
    </lineage>
</organism>
<evidence type="ECO:0000256" key="1">
    <source>
        <dbReference type="SAM" id="MobiDB-lite"/>
    </source>
</evidence>
<sequence length="144" mass="16442">METSTCKTSESEEDYVEEEESEEECHKGEVPIPSNPSQQAVSKTDCKAFGNGVPLCIIATKIPEKITTPADMDDLEAGRRKRRRKCRPLTINLTNCKYESVRRAAQMCGLKEVGEDEEWNVYWTDYSVSLERVMDMKRMTFACT</sequence>
<comment type="caution">
    <text evidence="2">The sequence shown here is derived from an EMBL/GenBank/DDBJ whole genome shotgun (WGS) entry which is preliminary data.</text>
</comment>
<protein>
    <submittedName>
        <fullName evidence="2">Uncharacterized protein</fullName>
    </submittedName>
</protein>
<keyword evidence="3" id="KW-1185">Reference proteome</keyword>
<evidence type="ECO:0000313" key="2">
    <source>
        <dbReference type="EMBL" id="KAF6410719.1"/>
    </source>
</evidence>
<gene>
    <name evidence="2" type="ORF">HJG63_009161</name>
</gene>
<dbReference type="Proteomes" id="UP000593571">
    <property type="component" value="Unassembled WGS sequence"/>
</dbReference>
<accession>A0A7J8CIV8</accession>
<evidence type="ECO:0000313" key="3">
    <source>
        <dbReference type="Proteomes" id="UP000593571"/>
    </source>
</evidence>
<proteinExistence type="predicted"/>
<feature type="compositionally biased region" description="Acidic residues" evidence="1">
    <location>
        <begin position="11"/>
        <end position="23"/>
    </location>
</feature>
<dbReference type="EMBL" id="JACASE010000014">
    <property type="protein sequence ID" value="KAF6410719.1"/>
    <property type="molecule type" value="Genomic_DNA"/>
</dbReference>
<dbReference type="AlphaFoldDB" id="A0A7J8CIV8"/>
<feature type="region of interest" description="Disordered" evidence="1">
    <location>
        <begin position="1"/>
        <end position="40"/>
    </location>
</feature>
<name>A0A7J8CIV8_ROUAE</name>
<reference evidence="2 3" key="1">
    <citation type="journal article" date="2020" name="Nature">
        <title>Six reference-quality genomes reveal evolution of bat adaptations.</title>
        <authorList>
            <person name="Jebb D."/>
            <person name="Huang Z."/>
            <person name="Pippel M."/>
            <person name="Hughes G.M."/>
            <person name="Lavrichenko K."/>
            <person name="Devanna P."/>
            <person name="Winkler S."/>
            <person name="Jermiin L.S."/>
            <person name="Skirmuntt E.C."/>
            <person name="Katzourakis A."/>
            <person name="Burkitt-Gray L."/>
            <person name="Ray D.A."/>
            <person name="Sullivan K.A.M."/>
            <person name="Roscito J.G."/>
            <person name="Kirilenko B.M."/>
            <person name="Davalos L.M."/>
            <person name="Corthals A.P."/>
            <person name="Power M.L."/>
            <person name="Jones G."/>
            <person name="Ransome R.D."/>
            <person name="Dechmann D.K.N."/>
            <person name="Locatelli A.G."/>
            <person name="Puechmaille S.J."/>
            <person name="Fedrigo O."/>
            <person name="Jarvis E.D."/>
            <person name="Hiller M."/>
            <person name="Vernes S.C."/>
            <person name="Myers E.W."/>
            <person name="Teeling E.C."/>
        </authorList>
    </citation>
    <scope>NUCLEOTIDE SEQUENCE [LARGE SCALE GENOMIC DNA]</scope>
    <source>
        <strain evidence="2">MRouAeg1</strain>
        <tissue evidence="2">Muscle</tissue>
    </source>
</reference>